<keyword evidence="1" id="KW-1133">Transmembrane helix</keyword>
<reference evidence="2" key="2">
    <citation type="submission" date="2020-09" db="EMBL/GenBank/DDBJ databases">
        <authorList>
            <person name="Sun Q."/>
            <person name="Sedlacek I."/>
        </authorList>
    </citation>
    <scope>NUCLEOTIDE SEQUENCE</scope>
    <source>
        <strain evidence="2">CCM 7086</strain>
    </source>
</reference>
<reference evidence="2" key="1">
    <citation type="journal article" date="2014" name="Int. J. Syst. Evol. Microbiol.">
        <title>Complete genome sequence of Corynebacterium casei LMG S-19264T (=DSM 44701T), isolated from a smear-ripened cheese.</title>
        <authorList>
            <consortium name="US DOE Joint Genome Institute (JGI-PGF)"/>
            <person name="Walter F."/>
            <person name="Albersmeier A."/>
            <person name="Kalinowski J."/>
            <person name="Ruckert C."/>
        </authorList>
    </citation>
    <scope>NUCLEOTIDE SEQUENCE</scope>
    <source>
        <strain evidence="2">CCM 7086</strain>
    </source>
</reference>
<evidence type="ECO:0000313" key="3">
    <source>
        <dbReference type="Proteomes" id="UP000620266"/>
    </source>
</evidence>
<organism evidence="2 3">
    <name type="scientific">Oxalicibacterium flavum</name>
    <dbReference type="NCBI Taxonomy" id="179467"/>
    <lineage>
        <taxon>Bacteria</taxon>
        <taxon>Pseudomonadati</taxon>
        <taxon>Pseudomonadota</taxon>
        <taxon>Betaproteobacteria</taxon>
        <taxon>Burkholderiales</taxon>
        <taxon>Oxalobacteraceae</taxon>
        <taxon>Oxalicibacterium</taxon>
    </lineage>
</organism>
<keyword evidence="1" id="KW-0472">Membrane</keyword>
<protein>
    <recommendedName>
        <fullName evidence="4">ABC transporter permease</fullName>
    </recommendedName>
</protein>
<sequence length="288" mass="31908">MPCPAVPARRNRCYHAHMIVKAMPHNPLSRLGRAIQRWLLGSWRTLLFGVMMISLLFSPASYRRENRRAAAYQIVLGTSGNLIWFSVLSALVSLILIRIVVVTALSYGLSRYALEMVVRVLVLELIPLTAALFVALRRTLPDGVELSEMRSRGELHAMRQRGLDPVRLEFFPRAVAGVFSVLMLAALSCILSLVLTYLSIYGFNHWALPGYTRVVGQIFNPAVTMIFVLKTLFFSLAVSLIPMASALYAAAGAPLHSRSKAANELAAMVRLFAVLLLIEAASLMGNYY</sequence>
<evidence type="ECO:0000313" key="2">
    <source>
        <dbReference type="EMBL" id="GGC18363.1"/>
    </source>
</evidence>
<evidence type="ECO:0008006" key="4">
    <source>
        <dbReference type="Google" id="ProtNLM"/>
    </source>
</evidence>
<dbReference type="GO" id="GO:0043190">
    <property type="term" value="C:ATP-binding cassette (ABC) transporter complex"/>
    <property type="evidence" value="ECO:0007669"/>
    <property type="project" value="InterPro"/>
</dbReference>
<keyword evidence="3" id="KW-1185">Reference proteome</keyword>
<feature type="transmembrane region" description="Helical" evidence="1">
    <location>
        <begin position="234"/>
        <end position="255"/>
    </location>
</feature>
<feature type="transmembrane region" description="Helical" evidence="1">
    <location>
        <begin position="174"/>
        <end position="198"/>
    </location>
</feature>
<keyword evidence="1" id="KW-0812">Transmembrane</keyword>
<comment type="caution">
    <text evidence="2">The sequence shown here is derived from an EMBL/GenBank/DDBJ whole genome shotgun (WGS) entry which is preliminary data.</text>
</comment>
<gene>
    <name evidence="2" type="ORF">GCM10007205_29300</name>
</gene>
<feature type="transmembrane region" description="Helical" evidence="1">
    <location>
        <begin position="82"/>
        <end position="105"/>
    </location>
</feature>
<evidence type="ECO:0000256" key="1">
    <source>
        <dbReference type="SAM" id="Phobius"/>
    </source>
</evidence>
<dbReference type="AlphaFoldDB" id="A0A8J2Y022"/>
<dbReference type="Proteomes" id="UP000620266">
    <property type="component" value="Unassembled WGS sequence"/>
</dbReference>
<proteinExistence type="predicted"/>
<dbReference type="EMBL" id="BMCG01000006">
    <property type="protein sequence ID" value="GGC18363.1"/>
    <property type="molecule type" value="Genomic_DNA"/>
</dbReference>
<feature type="transmembrane region" description="Helical" evidence="1">
    <location>
        <begin position="38"/>
        <end position="62"/>
    </location>
</feature>
<dbReference type="Pfam" id="PF02405">
    <property type="entry name" value="MlaE"/>
    <property type="match status" value="1"/>
</dbReference>
<accession>A0A8J2Y022</accession>
<feature type="transmembrane region" description="Helical" evidence="1">
    <location>
        <begin position="117"/>
        <end position="136"/>
    </location>
</feature>
<name>A0A8J2Y022_9BURK</name>
<feature type="transmembrane region" description="Helical" evidence="1">
    <location>
        <begin position="267"/>
        <end position="287"/>
    </location>
</feature>
<dbReference type="InterPro" id="IPR030802">
    <property type="entry name" value="Permease_MalE"/>
</dbReference>